<name>A0ACC3DM37_9PEZI</name>
<keyword evidence="2" id="KW-1185">Reference proteome</keyword>
<protein>
    <submittedName>
        <fullName evidence="1">Uncharacterized protein</fullName>
    </submittedName>
</protein>
<feature type="non-terminal residue" evidence="1">
    <location>
        <position position="617"/>
    </location>
</feature>
<evidence type="ECO:0000313" key="2">
    <source>
        <dbReference type="Proteomes" id="UP001186974"/>
    </source>
</evidence>
<organism evidence="1 2">
    <name type="scientific">Coniosporium uncinatum</name>
    <dbReference type="NCBI Taxonomy" id="93489"/>
    <lineage>
        <taxon>Eukaryota</taxon>
        <taxon>Fungi</taxon>
        <taxon>Dikarya</taxon>
        <taxon>Ascomycota</taxon>
        <taxon>Pezizomycotina</taxon>
        <taxon>Dothideomycetes</taxon>
        <taxon>Dothideomycetes incertae sedis</taxon>
        <taxon>Coniosporium</taxon>
    </lineage>
</organism>
<dbReference type="Proteomes" id="UP001186974">
    <property type="component" value="Unassembled WGS sequence"/>
</dbReference>
<proteinExistence type="predicted"/>
<evidence type="ECO:0000313" key="1">
    <source>
        <dbReference type="EMBL" id="KAK3077587.1"/>
    </source>
</evidence>
<dbReference type="EMBL" id="JAWDJW010002701">
    <property type="protein sequence ID" value="KAK3077587.1"/>
    <property type="molecule type" value="Genomic_DNA"/>
</dbReference>
<gene>
    <name evidence="1" type="ORF">LTS18_009846</name>
</gene>
<sequence length="617" mass="67423">MDPFASASPREVDPQATGRAVAARGAGPGKQKLAIFADGSKPAEAASNGSSQAWDSIGSLGDRKKENTREAKAWAGETLRGGKKAPTGPKMMIFKDDSATKSKSQAESNALTYHPRVTNPKTGKQECNLVNLEAVYPQAADGDTNVEFSFEELRARTRGWLNRDWRAEKEKQKPKPTPQKVRAVAQRPEIPRTMTQAIDAISPQKTLPQRTAEERKQEILQSIQLAKTGVSAKFQVHNDVPQPTATSETKLQIHQDTDENAQPCQQSLEDIKAAKKARREEKTNRTRKIRVLEVKNESQTVQTNLASPTGPKLKRKKSAEPTMTVCTKEALDEVYDIFNAPLQQDQEDADTEAEETGDESDGDDDDDYTSAGESTGTGRISTATSDFGEDDRTGADFTEAKSVAGDETQTTGTSATSANAGWTEFSVVEQIEEAESDIVTSQNASTAKISSLGIYSDEKDEPEESDQRSDEDLVTPTSPGYQASPLQPRYVPLPPDDYAPSTRPYRDSAQVAQNRLPFMTPIVEKTESSLGTVASLAQRDYFTSKTPSRHNGPAKTPTIPEFDDLEPGSSPFEEQIREKPVRTGEVKQPDLPKLSKPRTPLGAIEVPLTDSRTQLPK</sequence>
<comment type="caution">
    <text evidence="1">The sequence shown here is derived from an EMBL/GenBank/DDBJ whole genome shotgun (WGS) entry which is preliminary data.</text>
</comment>
<accession>A0ACC3DM37</accession>
<reference evidence="1" key="1">
    <citation type="submission" date="2024-09" db="EMBL/GenBank/DDBJ databases">
        <title>Black Yeasts Isolated from many extreme environments.</title>
        <authorList>
            <person name="Coleine C."/>
            <person name="Stajich J.E."/>
            <person name="Selbmann L."/>
        </authorList>
    </citation>
    <scope>NUCLEOTIDE SEQUENCE</scope>
    <source>
        <strain evidence="1">CCFEE 5737</strain>
    </source>
</reference>